<feature type="region of interest" description="Disordered" evidence="1">
    <location>
        <begin position="31"/>
        <end position="54"/>
    </location>
</feature>
<organism evidence="3 4">
    <name type="scientific">Colletotrichum simmondsii</name>
    <dbReference type="NCBI Taxonomy" id="703756"/>
    <lineage>
        <taxon>Eukaryota</taxon>
        <taxon>Fungi</taxon>
        <taxon>Dikarya</taxon>
        <taxon>Ascomycota</taxon>
        <taxon>Pezizomycotina</taxon>
        <taxon>Sordariomycetes</taxon>
        <taxon>Hypocreomycetidae</taxon>
        <taxon>Glomerellales</taxon>
        <taxon>Glomerellaceae</taxon>
        <taxon>Colletotrichum</taxon>
        <taxon>Colletotrichum acutatum species complex</taxon>
    </lineage>
</organism>
<evidence type="ECO:0000256" key="2">
    <source>
        <dbReference type="SAM" id="Phobius"/>
    </source>
</evidence>
<keyword evidence="2" id="KW-0812">Transmembrane</keyword>
<gene>
    <name evidence="3" type="ORF">CSIM01_12174</name>
</gene>
<keyword evidence="2" id="KW-0472">Membrane</keyword>
<evidence type="ECO:0000256" key="1">
    <source>
        <dbReference type="SAM" id="MobiDB-lite"/>
    </source>
</evidence>
<sequence length="127" mass="14443">MQGRATVPTELNPEGSRRKLAKGVEYYAWGSPLRGPHNPQATDKPSTPSTPSNLTPHTSLAYLTFLRIFLLLAFVTSLIHRILLYLGQQWDTNTPEFQNSQLHRPWHGTAWERAVKAAERAYQIQHP</sequence>
<feature type="compositionally biased region" description="Low complexity" evidence="1">
    <location>
        <begin position="45"/>
        <end position="54"/>
    </location>
</feature>
<accession>A0A135T792</accession>
<reference evidence="3 4" key="1">
    <citation type="submission" date="2014-02" db="EMBL/GenBank/DDBJ databases">
        <title>The genome sequence of Colletotrichum simmondsii CBS122122.</title>
        <authorList>
            <person name="Baroncelli R."/>
            <person name="Thon M.R."/>
        </authorList>
    </citation>
    <scope>NUCLEOTIDE SEQUENCE [LARGE SCALE GENOMIC DNA]</scope>
    <source>
        <strain evidence="3 4">CBS122122</strain>
    </source>
</reference>
<comment type="caution">
    <text evidence="3">The sequence shown here is derived from an EMBL/GenBank/DDBJ whole genome shotgun (WGS) entry which is preliminary data.</text>
</comment>
<feature type="transmembrane region" description="Helical" evidence="2">
    <location>
        <begin position="60"/>
        <end position="79"/>
    </location>
</feature>
<keyword evidence="4" id="KW-1185">Reference proteome</keyword>
<dbReference type="AlphaFoldDB" id="A0A135T792"/>
<dbReference type="EMBL" id="JFBX01000256">
    <property type="protein sequence ID" value="KXH44021.1"/>
    <property type="molecule type" value="Genomic_DNA"/>
</dbReference>
<proteinExistence type="predicted"/>
<protein>
    <submittedName>
        <fullName evidence="3">Uncharacterized protein</fullName>
    </submittedName>
</protein>
<dbReference type="Proteomes" id="UP000070328">
    <property type="component" value="Unassembled WGS sequence"/>
</dbReference>
<keyword evidence="2" id="KW-1133">Transmembrane helix</keyword>
<evidence type="ECO:0000313" key="4">
    <source>
        <dbReference type="Proteomes" id="UP000070328"/>
    </source>
</evidence>
<name>A0A135T792_9PEZI</name>
<evidence type="ECO:0000313" key="3">
    <source>
        <dbReference type="EMBL" id="KXH44021.1"/>
    </source>
</evidence>